<dbReference type="InterPro" id="IPR029071">
    <property type="entry name" value="Ubiquitin-like_domsf"/>
</dbReference>
<dbReference type="GO" id="GO:0036503">
    <property type="term" value="P:ERAD pathway"/>
    <property type="evidence" value="ECO:0007669"/>
    <property type="project" value="TreeGrafter"/>
</dbReference>
<dbReference type="InterPro" id="IPR001012">
    <property type="entry name" value="UBX_dom"/>
</dbReference>
<evidence type="ECO:0000256" key="1">
    <source>
        <dbReference type="SAM" id="MobiDB-lite"/>
    </source>
</evidence>
<dbReference type="GO" id="GO:0005783">
    <property type="term" value="C:endoplasmic reticulum"/>
    <property type="evidence" value="ECO:0007669"/>
    <property type="project" value="TreeGrafter"/>
</dbReference>
<name>A0A1W2TAL8_ROSNE</name>
<dbReference type="OMA" id="FEPNNTS"/>
<keyword evidence="5" id="KW-1185">Reference proteome</keyword>
<dbReference type="Pfam" id="PF23187">
    <property type="entry name" value="UBX7_N"/>
    <property type="match status" value="1"/>
</dbReference>
<dbReference type="PROSITE" id="PS50033">
    <property type="entry name" value="UBX"/>
    <property type="match status" value="1"/>
</dbReference>
<dbReference type="PANTHER" id="PTHR46424:SF1">
    <property type="entry name" value="UBX DOMAIN-CONTAINING PROTEIN 4"/>
    <property type="match status" value="1"/>
</dbReference>
<dbReference type="SUPFAM" id="SSF54236">
    <property type="entry name" value="Ubiquitin-like"/>
    <property type="match status" value="1"/>
</dbReference>
<dbReference type="Gene3D" id="3.10.20.90">
    <property type="entry name" value="Phosphatidylinositol 3-kinase Catalytic Subunit, Chain A, domain 1"/>
    <property type="match status" value="1"/>
</dbReference>
<dbReference type="SMART" id="SM00166">
    <property type="entry name" value="UBX"/>
    <property type="match status" value="1"/>
</dbReference>
<feature type="region of interest" description="Disordered" evidence="1">
    <location>
        <begin position="461"/>
        <end position="485"/>
    </location>
</feature>
<keyword evidence="2" id="KW-0472">Membrane</keyword>
<dbReference type="PANTHER" id="PTHR46424">
    <property type="entry name" value="UBX DOMAIN-CONTAINING PROTEIN 4"/>
    <property type="match status" value="1"/>
</dbReference>
<evidence type="ECO:0000256" key="2">
    <source>
        <dbReference type="SAM" id="Phobius"/>
    </source>
</evidence>
<organism evidence="4">
    <name type="scientific">Rosellinia necatrix</name>
    <name type="common">White root-rot fungus</name>
    <dbReference type="NCBI Taxonomy" id="77044"/>
    <lineage>
        <taxon>Eukaryota</taxon>
        <taxon>Fungi</taxon>
        <taxon>Dikarya</taxon>
        <taxon>Ascomycota</taxon>
        <taxon>Pezizomycotina</taxon>
        <taxon>Sordariomycetes</taxon>
        <taxon>Xylariomycetidae</taxon>
        <taxon>Xylariales</taxon>
        <taxon>Xylariaceae</taxon>
        <taxon>Rosellinia</taxon>
    </lineage>
</organism>
<feature type="region of interest" description="Disordered" evidence="1">
    <location>
        <begin position="231"/>
        <end position="267"/>
    </location>
</feature>
<keyword evidence="2" id="KW-0812">Transmembrane</keyword>
<evidence type="ECO:0000313" key="4">
    <source>
        <dbReference type="EMBL" id="GAP82414.2"/>
    </source>
</evidence>
<gene>
    <name evidence="4" type="ORF">SAMD00023353_11200020</name>
</gene>
<evidence type="ECO:0000259" key="3">
    <source>
        <dbReference type="PROSITE" id="PS50033"/>
    </source>
</evidence>
<feature type="transmembrane region" description="Helical" evidence="2">
    <location>
        <begin position="401"/>
        <end position="424"/>
    </location>
</feature>
<feature type="region of interest" description="Disordered" evidence="1">
    <location>
        <begin position="155"/>
        <end position="192"/>
    </location>
</feature>
<feature type="region of interest" description="Disordered" evidence="1">
    <location>
        <begin position="199"/>
        <end position="218"/>
    </location>
</feature>
<accession>A0A1W2TAL8</accession>
<proteinExistence type="predicted"/>
<feature type="compositionally biased region" description="Basic and acidic residues" evidence="1">
    <location>
        <begin position="166"/>
        <end position="192"/>
    </location>
</feature>
<feature type="compositionally biased region" description="Basic and acidic residues" evidence="1">
    <location>
        <begin position="231"/>
        <end position="244"/>
    </location>
</feature>
<dbReference type="OrthoDB" id="2445133at2759"/>
<protein>
    <submittedName>
        <fullName evidence="4">Putative ubx domain-containing protein</fullName>
    </submittedName>
</protein>
<dbReference type="Pfam" id="PF00789">
    <property type="entry name" value="UBX"/>
    <property type="match status" value="1"/>
</dbReference>
<dbReference type="AlphaFoldDB" id="A0A1W2TAL8"/>
<reference evidence="4" key="1">
    <citation type="submission" date="2016-03" db="EMBL/GenBank/DDBJ databases">
        <title>Draft genome sequence of Rosellinia necatrix.</title>
        <authorList>
            <person name="Kanematsu S."/>
        </authorList>
    </citation>
    <scope>NUCLEOTIDE SEQUENCE [LARGE SCALE GENOMIC DNA]</scope>
    <source>
        <strain evidence="4">W97</strain>
    </source>
</reference>
<dbReference type="Proteomes" id="UP000054516">
    <property type="component" value="Unassembled WGS sequence"/>
</dbReference>
<dbReference type="STRING" id="77044.A0A1W2TAL8"/>
<feature type="compositionally biased region" description="Low complexity" evidence="1">
    <location>
        <begin position="113"/>
        <end position="138"/>
    </location>
</feature>
<evidence type="ECO:0000313" key="5">
    <source>
        <dbReference type="Proteomes" id="UP000054516"/>
    </source>
</evidence>
<keyword evidence="2" id="KW-1133">Transmembrane helix</keyword>
<feature type="region of interest" description="Disordered" evidence="1">
    <location>
        <begin position="110"/>
        <end position="138"/>
    </location>
</feature>
<dbReference type="EMBL" id="DF977557">
    <property type="protein sequence ID" value="GAP82414.2"/>
    <property type="molecule type" value="Genomic_DNA"/>
</dbReference>
<sequence>MFFEGSLQDGISTALQESKQVVCFVTDGGTESQQWEDEFLTDGSIRPGLESQSVSLRLVAGSEEAGYLEALFPIPKKPTIVVIQNGQLKEYIAAGTSKGEFIRRLGGTVQAGATTQRQPSSSSATTTTQRATSLSQTQTTATAAAAAAAAAATSLDSSSSATESEEEKRLTAEQKGKGRAEAEEEARRRVDERCGCDPADAEKAHANEIKVRRQQANEERRRILKRIEDDKRARKEREAAERRARQLLSADVTTTTTTTTDEETQTQPPIALQHQGPLKTLGSGSGSGGGREHCNLQVRLLDGSTIRTRFPDAATATLAADVRAWVDESRTDNGDDGHGVPYNFRVVLAPQPNRALTPADETSSLLVLGLAPSATLVLTPARHSVAYAGARGPGGVLLSPVIGAFSSLCGAIMASIGGFFALFFGSGGGGAGGGAANRHVVGEGRSGRDDVPMENLRARRRDAQLYNGNSLNFEPRNEDDDENTR</sequence>
<feature type="domain" description="UBX" evidence="3">
    <location>
        <begin position="289"/>
        <end position="378"/>
    </location>
</feature>